<evidence type="ECO:0000313" key="5">
    <source>
        <dbReference type="Proteomes" id="UP000664417"/>
    </source>
</evidence>
<keyword evidence="2" id="KW-0472">Membrane</keyword>
<dbReference type="PANTHER" id="PTHR37947">
    <property type="entry name" value="BLL2462 PROTEIN"/>
    <property type="match status" value="1"/>
</dbReference>
<dbReference type="AlphaFoldDB" id="A0A8J7QLH4"/>
<dbReference type="Gene3D" id="3.40.50.410">
    <property type="entry name" value="von Willebrand factor, type A domain"/>
    <property type="match status" value="1"/>
</dbReference>
<accession>A0A8J7QLH4</accession>
<reference evidence="4" key="1">
    <citation type="submission" date="2021-03" db="EMBL/GenBank/DDBJ databases">
        <authorList>
            <person name="Wang G."/>
        </authorList>
    </citation>
    <scope>NUCLEOTIDE SEQUENCE</scope>
    <source>
        <strain evidence="4">KCTC 12899</strain>
    </source>
</reference>
<dbReference type="PROSITE" id="PS50234">
    <property type="entry name" value="VWFA"/>
    <property type="match status" value="1"/>
</dbReference>
<organism evidence="4 5">
    <name type="scientific">Acanthopleuribacter pedis</name>
    <dbReference type="NCBI Taxonomy" id="442870"/>
    <lineage>
        <taxon>Bacteria</taxon>
        <taxon>Pseudomonadati</taxon>
        <taxon>Acidobacteriota</taxon>
        <taxon>Holophagae</taxon>
        <taxon>Acanthopleuribacterales</taxon>
        <taxon>Acanthopleuribacteraceae</taxon>
        <taxon>Acanthopleuribacter</taxon>
    </lineage>
</organism>
<dbReference type="SMART" id="SM00327">
    <property type="entry name" value="VWA"/>
    <property type="match status" value="2"/>
</dbReference>
<feature type="domain" description="VWFA" evidence="3">
    <location>
        <begin position="397"/>
        <end position="573"/>
    </location>
</feature>
<name>A0A8J7QLH4_9BACT</name>
<sequence length="940" mass="102258">MMLVQPVWLLFFFPLAALCWWAYRRRTALFCLRAAAVFATLLVFANPRYLLPNQEGTLVVICDRSASMPPDSDEQQHEWLRLIHEQRPAQRTKLALVGFDAQAFTEGFAEDQTPAFTTVLGGDGSNLDAALNLAGNLISPDSSGRVLVLSDGLWTGKSPENAARRLAARGIAVDVAHQGLQQNDPVAIQRLDAPNSLGPGEGFMIHAWIKASQAQMVRYRLTRDGQVIASGEQGLSRGTNRLLLRDLAPDDGHHRYQLMLTPEGPDARPENNTATFLLAVEAPKPLLLVTHEPDGVLARSLRESGLPLDALSPTRLNPSLARLSGYAAVILENVSADELGDPLSALLAAWVRDSGGGLLMLGGKNAYGVGGYYRSPLDPVLPVSMELRKEQRKHQMAMVITLDRSGSMGATVGGGRTKMDLANLASAEVVGLLSGVDMYGHWAVDSEAHMVLSLQAVKNKRKIKRRIMSVESGGGGIYVYEALVNASRMILSADRNIRHIILFADAADAEQPGDVKNLLAKLRAANVTVSVVALGTEQDADADLLKEIATLGGGRVYFTHDAGSLPRIFAQDTFLVARSSFVEEPTATKFTPLMQSLSTRDWQEAPQLGGYNLTYVRDEAQIALMSQDDNRAPLLAWWYAGNGRVMAFTGEAAGTFTGDLARWPLYGDFFASLARWVGGTGQSLPGNSVVTTRWQDGMFSARIHLDPNRTRDPFDRQPGLVVLRGEPGGRPKSETLRFHWDTPHELIAETTMNGSETVLPTIAFGSRESRQLAPVRLPYSPEFAPADDDKGLRGLQDLARVAGGREWLSPSGIWDGVPLGQGYLDLRPYVCLLLMLLFVLEVAERRLGWFDMVRRYLVSEKGTRTVEGEEMVPRSTGNESPARTAGTRGNGRNHQNPPPGPKTNPPTPIPTKPESAGLADALKRAKQTAGKRTGGDPSSR</sequence>
<dbReference type="Pfam" id="PF00092">
    <property type="entry name" value="VWA"/>
    <property type="match status" value="1"/>
</dbReference>
<dbReference type="PANTHER" id="PTHR37947:SF2">
    <property type="entry name" value="VON WILLEBRAND FACTOR TYPE A"/>
    <property type="match status" value="1"/>
</dbReference>
<dbReference type="Proteomes" id="UP000664417">
    <property type="component" value="Unassembled WGS sequence"/>
</dbReference>
<dbReference type="EMBL" id="JAFREP010000017">
    <property type="protein sequence ID" value="MBO1320483.1"/>
    <property type="molecule type" value="Genomic_DNA"/>
</dbReference>
<keyword evidence="2" id="KW-1133">Transmembrane helix</keyword>
<comment type="caution">
    <text evidence="4">The sequence shown here is derived from an EMBL/GenBank/DDBJ whole genome shotgun (WGS) entry which is preliminary data.</text>
</comment>
<keyword evidence="2" id="KW-0812">Transmembrane</keyword>
<dbReference type="InterPro" id="IPR002035">
    <property type="entry name" value="VWF_A"/>
</dbReference>
<dbReference type="Gene3D" id="3.40.50.880">
    <property type="match status" value="2"/>
</dbReference>
<keyword evidence="5" id="KW-1185">Reference proteome</keyword>
<proteinExistence type="predicted"/>
<evidence type="ECO:0000256" key="1">
    <source>
        <dbReference type="SAM" id="MobiDB-lite"/>
    </source>
</evidence>
<dbReference type="SUPFAM" id="SSF52317">
    <property type="entry name" value="Class I glutamine amidotransferase-like"/>
    <property type="match status" value="1"/>
</dbReference>
<dbReference type="CDD" id="cd00198">
    <property type="entry name" value="vWFA"/>
    <property type="match status" value="2"/>
</dbReference>
<evidence type="ECO:0000313" key="4">
    <source>
        <dbReference type="EMBL" id="MBO1320483.1"/>
    </source>
</evidence>
<dbReference type="SUPFAM" id="SSF53300">
    <property type="entry name" value="vWA-like"/>
    <property type="match status" value="2"/>
</dbReference>
<dbReference type="RefSeq" id="WP_207860438.1">
    <property type="nucleotide sequence ID" value="NZ_JAFREP010000017.1"/>
</dbReference>
<feature type="transmembrane region" description="Helical" evidence="2">
    <location>
        <begin position="6"/>
        <end position="23"/>
    </location>
</feature>
<evidence type="ECO:0000256" key="2">
    <source>
        <dbReference type="SAM" id="Phobius"/>
    </source>
</evidence>
<gene>
    <name evidence="4" type="ORF">J3U88_18550</name>
</gene>
<feature type="region of interest" description="Disordered" evidence="1">
    <location>
        <begin position="864"/>
        <end position="940"/>
    </location>
</feature>
<evidence type="ECO:0000259" key="3">
    <source>
        <dbReference type="PROSITE" id="PS50234"/>
    </source>
</evidence>
<dbReference type="InterPro" id="IPR029062">
    <property type="entry name" value="Class_I_gatase-like"/>
</dbReference>
<dbReference type="InterPro" id="IPR036465">
    <property type="entry name" value="vWFA_dom_sf"/>
</dbReference>
<feature type="transmembrane region" description="Helical" evidence="2">
    <location>
        <begin position="30"/>
        <end position="51"/>
    </location>
</feature>
<feature type="compositionally biased region" description="Pro residues" evidence="1">
    <location>
        <begin position="896"/>
        <end position="911"/>
    </location>
</feature>
<protein>
    <submittedName>
        <fullName evidence="4">VWA domain-containing protein</fullName>
    </submittedName>
</protein>